<feature type="region of interest" description="Disordered" evidence="1">
    <location>
        <begin position="1"/>
        <end position="23"/>
    </location>
</feature>
<evidence type="ECO:0000313" key="3">
    <source>
        <dbReference type="Proteomes" id="UP000199570"/>
    </source>
</evidence>
<protein>
    <submittedName>
        <fullName evidence="2">Uncharacterized protein</fullName>
    </submittedName>
</protein>
<evidence type="ECO:0000313" key="2">
    <source>
        <dbReference type="EMBL" id="SDR00728.1"/>
    </source>
</evidence>
<dbReference type="AlphaFoldDB" id="A0A1H1FIT8"/>
<proteinExistence type="predicted"/>
<dbReference type="RefSeq" id="WP_090322366.1">
    <property type="nucleotide sequence ID" value="NZ_FNKJ01000003.1"/>
</dbReference>
<organism evidence="2 3">
    <name type="scientific">Pseudomonas moorei</name>
    <dbReference type="NCBI Taxonomy" id="395599"/>
    <lineage>
        <taxon>Bacteria</taxon>
        <taxon>Pseudomonadati</taxon>
        <taxon>Pseudomonadota</taxon>
        <taxon>Gammaproteobacteria</taxon>
        <taxon>Pseudomonadales</taxon>
        <taxon>Pseudomonadaceae</taxon>
        <taxon>Pseudomonas</taxon>
    </lineage>
</organism>
<keyword evidence="3" id="KW-1185">Reference proteome</keyword>
<sequence>MTDKPRFHVIDGSKPPDTPAEEVRKRVRAMPKPATMVQCHRCGGREVIETKIGVLMKNGKPTGGTKALLCAQCFMKGERVVL</sequence>
<accession>A0A1H1FIT8</accession>
<name>A0A1H1FIT8_9PSED</name>
<gene>
    <name evidence="2" type="ORF">SAMN04490195_2723</name>
</gene>
<evidence type="ECO:0000256" key="1">
    <source>
        <dbReference type="SAM" id="MobiDB-lite"/>
    </source>
</evidence>
<feature type="compositionally biased region" description="Basic and acidic residues" evidence="1">
    <location>
        <begin position="1"/>
        <end position="11"/>
    </location>
</feature>
<dbReference type="EMBL" id="FNKJ01000003">
    <property type="protein sequence ID" value="SDR00728.1"/>
    <property type="molecule type" value="Genomic_DNA"/>
</dbReference>
<dbReference type="OrthoDB" id="6948191at2"/>
<reference evidence="3" key="1">
    <citation type="submission" date="2016-10" db="EMBL/GenBank/DDBJ databases">
        <authorList>
            <person name="Varghese N."/>
            <person name="Submissions S."/>
        </authorList>
    </citation>
    <scope>NUCLEOTIDE SEQUENCE [LARGE SCALE GENOMIC DNA]</scope>
    <source>
        <strain evidence="3">BS3775</strain>
    </source>
</reference>
<dbReference type="Proteomes" id="UP000199570">
    <property type="component" value="Unassembled WGS sequence"/>
</dbReference>